<evidence type="ECO:0000256" key="10">
    <source>
        <dbReference type="ARBA" id="ARBA00023237"/>
    </source>
</evidence>
<protein>
    <submittedName>
        <fullName evidence="16">Colicin I receptor</fullName>
    </submittedName>
</protein>
<dbReference type="GO" id="GO:0044718">
    <property type="term" value="P:siderophore transmembrane transport"/>
    <property type="evidence" value="ECO:0007669"/>
    <property type="project" value="TreeGrafter"/>
</dbReference>
<evidence type="ECO:0000256" key="1">
    <source>
        <dbReference type="ARBA" id="ARBA00004571"/>
    </source>
</evidence>
<dbReference type="GO" id="GO:0015344">
    <property type="term" value="F:siderophore uptake transmembrane transporter activity"/>
    <property type="evidence" value="ECO:0007669"/>
    <property type="project" value="TreeGrafter"/>
</dbReference>
<dbReference type="EMBL" id="FMSV02000541">
    <property type="protein sequence ID" value="SEH07844.1"/>
    <property type="molecule type" value="Genomic_DNA"/>
</dbReference>
<keyword evidence="7 12" id="KW-0798">TonB box</keyword>
<reference evidence="16 18" key="1">
    <citation type="submission" date="2016-10" db="EMBL/GenBank/DDBJ databases">
        <authorList>
            <person name="de Groot N.N."/>
        </authorList>
    </citation>
    <scope>NUCLEOTIDE SEQUENCE [LARGE SCALE GENOMIC DNA]</scope>
    <source>
        <strain evidence="16">MBHS1</strain>
    </source>
</reference>
<evidence type="ECO:0000256" key="4">
    <source>
        <dbReference type="ARBA" id="ARBA00022452"/>
    </source>
</evidence>
<dbReference type="PANTHER" id="PTHR30069">
    <property type="entry name" value="TONB-DEPENDENT OUTER MEMBRANE RECEPTOR"/>
    <property type="match status" value="1"/>
</dbReference>
<evidence type="ECO:0000256" key="7">
    <source>
        <dbReference type="ARBA" id="ARBA00023077"/>
    </source>
</evidence>
<sequence>MQTCYAFLKLLNADKGKILMNTYRFFMLSATCLMLTVNATTHAQAPLDDDAAMIEYLKNLDFGQLQEVEVTLDDTFDIFDGLIKARKVKVASGVEQSMSRAPAVTTVITAQDIEATGANDLDDILESVPGLHVGRDNFYNPIYSVRGLYSITNPEILLLINGIPMRDLVAGNRGTAWGGMPVNNIARIEIIRGPGSAVFGADAFSGVINIITKQAEDIKGTEVGVRAGTYDTYDVWALHGGKFSGFELAAALEIQHTDGPDEIIRADRQSQLDKKTGSNASYAPGSVERSQRTVDARLDLSKGLWRLRTGFQSRSNLGVGAGIGRSLDPRGDVAEIRYNADITYHDPVFTQHWDVSAQISFLDRRFESKNLTLFPPGTRLPFPRQATGVVYEDGVWQSHSMDQRYTRLELDSLYTGLKNHVFRLGAGYAYEDLYKTTYITNRGLGADLKPIPPGAGGVVLDDTPGVIMPEKIRKNAHIFIQDTWALADAWEMTAGVRYDDYSDFGNTINPRFALVWQTSPHLTTKLLYGHAFRAPSFRELYVYNNIYRGNSDLKAETISTWELAFDHRTRDNLHLALNLFRYKIKDKILFVPIPNTAQLQAENKGGQKGYGMELEARWKINNKSSLLFNYAYARSDNDQGEDMGDYPRHTIYLRNDWLLKPKWYLNIQANFVADRQRPPADTRPALDDDITVDLTLRRKDIRAGQWNLATGVRNVFNSDRREPILPDIPDDLPLAGRQFFAEARYHF</sequence>
<evidence type="ECO:0000256" key="5">
    <source>
        <dbReference type="ARBA" id="ARBA00022692"/>
    </source>
</evidence>
<dbReference type="InterPro" id="IPR036942">
    <property type="entry name" value="Beta-barrel_TonB_sf"/>
</dbReference>
<dbReference type="SUPFAM" id="SSF56935">
    <property type="entry name" value="Porins"/>
    <property type="match status" value="1"/>
</dbReference>
<comment type="subcellular location">
    <subcellularLocation>
        <location evidence="1 11">Cell outer membrane</location>
        <topology evidence="1 11">Multi-pass membrane protein</topology>
    </subcellularLocation>
</comment>
<dbReference type="Gene3D" id="2.170.130.10">
    <property type="entry name" value="TonB-dependent receptor, plug domain"/>
    <property type="match status" value="1"/>
</dbReference>
<organism evidence="16 18">
    <name type="scientific">Candidatus Venteria ishoeyi</name>
    <dbReference type="NCBI Taxonomy" id="1899563"/>
    <lineage>
        <taxon>Bacteria</taxon>
        <taxon>Pseudomonadati</taxon>
        <taxon>Pseudomonadota</taxon>
        <taxon>Gammaproteobacteria</taxon>
        <taxon>Thiotrichales</taxon>
        <taxon>Thiotrichaceae</taxon>
        <taxon>Venteria</taxon>
    </lineage>
</organism>
<proteinExistence type="inferred from homology"/>
<dbReference type="Proteomes" id="UP000236724">
    <property type="component" value="Unassembled WGS sequence"/>
</dbReference>
<evidence type="ECO:0000256" key="9">
    <source>
        <dbReference type="ARBA" id="ARBA00023170"/>
    </source>
</evidence>
<dbReference type="Pfam" id="PF00593">
    <property type="entry name" value="TonB_dep_Rec_b-barrel"/>
    <property type="match status" value="1"/>
</dbReference>
<keyword evidence="5 11" id="KW-0812">Transmembrane</keyword>
<keyword evidence="18" id="KW-1185">Reference proteome</keyword>
<evidence type="ECO:0000256" key="11">
    <source>
        <dbReference type="PROSITE-ProRule" id="PRU01360"/>
    </source>
</evidence>
<evidence type="ECO:0000313" key="16">
    <source>
        <dbReference type="EMBL" id="SEH06777.1"/>
    </source>
</evidence>
<feature type="domain" description="TonB-dependent receptor plug" evidence="14">
    <location>
        <begin position="99"/>
        <end position="207"/>
    </location>
</feature>
<accession>A0A1H6F9J9</accession>
<keyword evidence="3 11" id="KW-0813">Transport</keyword>
<dbReference type="GO" id="GO:0009279">
    <property type="term" value="C:cell outer membrane"/>
    <property type="evidence" value="ECO:0007669"/>
    <property type="project" value="UniProtKB-SubCell"/>
</dbReference>
<dbReference type="Gene3D" id="2.40.170.20">
    <property type="entry name" value="TonB-dependent receptor, beta-barrel domain"/>
    <property type="match status" value="1"/>
</dbReference>
<dbReference type="EMBL" id="FMSV02000505">
    <property type="protein sequence ID" value="SEH06777.1"/>
    <property type="molecule type" value="Genomic_DNA"/>
</dbReference>
<dbReference type="EMBL" id="FMSV02000038">
    <property type="protein sequence ID" value="SEH04296.1"/>
    <property type="molecule type" value="Genomic_DNA"/>
</dbReference>
<evidence type="ECO:0000313" key="18">
    <source>
        <dbReference type="Proteomes" id="UP000236724"/>
    </source>
</evidence>
<evidence type="ECO:0000256" key="6">
    <source>
        <dbReference type="ARBA" id="ARBA00022729"/>
    </source>
</evidence>
<dbReference type="PANTHER" id="PTHR30069:SF29">
    <property type="entry name" value="HEMOGLOBIN AND HEMOGLOBIN-HAPTOGLOBIN-BINDING PROTEIN 1-RELATED"/>
    <property type="match status" value="1"/>
</dbReference>
<dbReference type="Pfam" id="PF07715">
    <property type="entry name" value="Plug"/>
    <property type="match status" value="1"/>
</dbReference>
<dbReference type="CDD" id="cd01347">
    <property type="entry name" value="ligand_gated_channel"/>
    <property type="match status" value="1"/>
</dbReference>
<name>A0A1H6F9J9_9GAMM</name>
<comment type="similarity">
    <text evidence="2">Belongs to the TonB-dependent receptor family. Hemoglobin/haptoglobin binding protein subfamily.</text>
</comment>
<dbReference type="InterPro" id="IPR012910">
    <property type="entry name" value="Plug_dom"/>
</dbReference>
<evidence type="ECO:0000259" key="14">
    <source>
        <dbReference type="Pfam" id="PF07715"/>
    </source>
</evidence>
<dbReference type="AlphaFoldDB" id="A0A1H6F9J9"/>
<keyword evidence="10 11" id="KW-0998">Cell outer membrane</keyword>
<keyword evidence="8 11" id="KW-0472">Membrane</keyword>
<evidence type="ECO:0000256" key="8">
    <source>
        <dbReference type="ARBA" id="ARBA00023136"/>
    </source>
</evidence>
<feature type="domain" description="TonB-dependent receptor-like beta-barrel" evidence="13">
    <location>
        <begin position="323"/>
        <end position="715"/>
    </location>
</feature>
<evidence type="ECO:0000256" key="12">
    <source>
        <dbReference type="RuleBase" id="RU003357"/>
    </source>
</evidence>
<dbReference type="OrthoDB" id="9764669at2"/>
<dbReference type="InterPro" id="IPR039426">
    <property type="entry name" value="TonB-dep_rcpt-like"/>
</dbReference>
<keyword evidence="9 16" id="KW-0675">Receptor</keyword>
<dbReference type="InterPro" id="IPR000531">
    <property type="entry name" value="Beta-barrel_TonB"/>
</dbReference>
<evidence type="ECO:0000259" key="13">
    <source>
        <dbReference type="Pfam" id="PF00593"/>
    </source>
</evidence>
<evidence type="ECO:0000313" key="15">
    <source>
        <dbReference type="EMBL" id="SEH04296.1"/>
    </source>
</evidence>
<keyword evidence="6" id="KW-0732">Signal</keyword>
<gene>
    <name evidence="16" type="primary">cirA_3</name>
    <name evidence="15" type="synonym">cirA_1</name>
    <name evidence="17" type="synonym">cirA_6</name>
    <name evidence="15" type="ORF">MBHS_00142</name>
    <name evidence="16" type="ORF">MBHS_02643</name>
    <name evidence="17" type="ORF">MBHS_03731</name>
</gene>
<evidence type="ECO:0000256" key="3">
    <source>
        <dbReference type="ARBA" id="ARBA00022448"/>
    </source>
</evidence>
<dbReference type="InterPro" id="IPR037066">
    <property type="entry name" value="Plug_dom_sf"/>
</dbReference>
<dbReference type="PROSITE" id="PS52016">
    <property type="entry name" value="TONB_DEPENDENT_REC_3"/>
    <property type="match status" value="1"/>
</dbReference>
<evidence type="ECO:0000313" key="17">
    <source>
        <dbReference type="EMBL" id="SEH07844.1"/>
    </source>
</evidence>
<evidence type="ECO:0000256" key="2">
    <source>
        <dbReference type="ARBA" id="ARBA00008143"/>
    </source>
</evidence>
<keyword evidence="4 11" id="KW-1134">Transmembrane beta strand</keyword>